<keyword evidence="7" id="KW-1185">Reference proteome</keyword>
<dbReference type="RefSeq" id="WP_269444933.1">
    <property type="nucleotide sequence ID" value="NZ_CP097463.1"/>
</dbReference>
<dbReference type="InterPro" id="IPR011251">
    <property type="entry name" value="Luciferase-like_dom"/>
</dbReference>
<evidence type="ECO:0000313" key="7">
    <source>
        <dbReference type="Proteomes" id="UP001164693"/>
    </source>
</evidence>
<dbReference type="Proteomes" id="UP001164693">
    <property type="component" value="Chromosome"/>
</dbReference>
<dbReference type="Pfam" id="PF00296">
    <property type="entry name" value="Bac_luciferase"/>
    <property type="match status" value="1"/>
</dbReference>
<protein>
    <submittedName>
        <fullName evidence="6">TIGR03619 family F420-dependent LLM class oxidoreductase</fullName>
        <ecNumber evidence="6">1.-.-.-</ecNumber>
    </submittedName>
</protein>
<dbReference type="PANTHER" id="PTHR42847:SF4">
    <property type="entry name" value="ALKANESULFONATE MONOOXYGENASE-RELATED"/>
    <property type="match status" value="1"/>
</dbReference>
<dbReference type="GO" id="GO:0016491">
    <property type="term" value="F:oxidoreductase activity"/>
    <property type="evidence" value="ECO:0007669"/>
    <property type="project" value="UniProtKB-KW"/>
</dbReference>
<dbReference type="InterPro" id="IPR036661">
    <property type="entry name" value="Luciferase-like_sf"/>
</dbReference>
<name>A0ABY7K2G1_9ACTN</name>
<evidence type="ECO:0000313" key="6">
    <source>
        <dbReference type="EMBL" id="WAX58385.1"/>
    </source>
</evidence>
<proteinExistence type="predicted"/>
<dbReference type="EMBL" id="CP097463">
    <property type="protein sequence ID" value="WAX58385.1"/>
    <property type="molecule type" value="Genomic_DNA"/>
</dbReference>
<dbReference type="Gene3D" id="3.20.20.30">
    <property type="entry name" value="Luciferase-like domain"/>
    <property type="match status" value="1"/>
</dbReference>
<gene>
    <name evidence="6" type="ORF">M6B22_06360</name>
</gene>
<dbReference type="InterPro" id="IPR019921">
    <property type="entry name" value="Lucif-like_OxRdtase_Rv2161c"/>
</dbReference>
<evidence type="ECO:0000256" key="2">
    <source>
        <dbReference type="ARBA" id="ARBA00022643"/>
    </source>
</evidence>
<reference evidence="6" key="1">
    <citation type="submission" date="2022-05" db="EMBL/GenBank/DDBJ databases">
        <title>Jatrophihabitans sp. SB3-54 whole genome sequence.</title>
        <authorList>
            <person name="Suh M.K."/>
            <person name="Eom M.K."/>
            <person name="Kim J.S."/>
            <person name="Kim H.S."/>
            <person name="Do H.E."/>
            <person name="Shin Y.K."/>
            <person name="Lee J.-S."/>
        </authorList>
    </citation>
    <scope>NUCLEOTIDE SEQUENCE</scope>
    <source>
        <strain evidence="6">SB3-54</strain>
    </source>
</reference>
<accession>A0ABY7K2G1</accession>
<keyword evidence="4" id="KW-0503">Monooxygenase</keyword>
<organism evidence="6 7">
    <name type="scientific">Jatrophihabitans cynanchi</name>
    <dbReference type="NCBI Taxonomy" id="2944128"/>
    <lineage>
        <taxon>Bacteria</taxon>
        <taxon>Bacillati</taxon>
        <taxon>Actinomycetota</taxon>
        <taxon>Actinomycetes</taxon>
        <taxon>Jatrophihabitantales</taxon>
        <taxon>Jatrophihabitantaceae</taxon>
        <taxon>Jatrophihabitans</taxon>
    </lineage>
</organism>
<dbReference type="NCBIfam" id="TIGR03619">
    <property type="entry name" value="F420_Rv2161c"/>
    <property type="match status" value="1"/>
</dbReference>
<dbReference type="EC" id="1.-.-.-" evidence="6"/>
<evidence type="ECO:0000256" key="3">
    <source>
        <dbReference type="ARBA" id="ARBA00023002"/>
    </source>
</evidence>
<feature type="domain" description="Luciferase-like" evidence="5">
    <location>
        <begin position="4"/>
        <end position="186"/>
    </location>
</feature>
<evidence type="ECO:0000259" key="5">
    <source>
        <dbReference type="Pfam" id="PF00296"/>
    </source>
</evidence>
<keyword evidence="3 6" id="KW-0560">Oxidoreductase</keyword>
<dbReference type="InterPro" id="IPR050172">
    <property type="entry name" value="SsuD_RutA_monooxygenase"/>
</dbReference>
<evidence type="ECO:0000256" key="1">
    <source>
        <dbReference type="ARBA" id="ARBA00022630"/>
    </source>
</evidence>
<sequence>MRTGEFFTTIENLGFDYVVGFDHVAGAPRERFAGRNFAPYTVADPFMELIVTLAHGAAVTRRIELATGVLVLPQRQTVLAAKQLATLSELSGGRVRAGLGVGWNPAEFEGLGSDFERRGRRLDEQVPLIGALWSAELVTARGQSDNWRSIGIAPRPRHRIPLWFGGNAQATLRRTALWGDGFIPSRVDARTGAPPDVPALLRRLDAACDQFQRDRSEVGVEGRVPWSGLHAVDAQVGDWLAVGATHIALAGPDGAEDSLDRHLELAAECHQRARTVLAELPDTRSAKR</sequence>
<dbReference type="SUPFAM" id="SSF51679">
    <property type="entry name" value="Bacterial luciferase-like"/>
    <property type="match status" value="1"/>
</dbReference>
<evidence type="ECO:0000256" key="4">
    <source>
        <dbReference type="ARBA" id="ARBA00023033"/>
    </source>
</evidence>
<dbReference type="PANTHER" id="PTHR42847">
    <property type="entry name" value="ALKANESULFONATE MONOOXYGENASE"/>
    <property type="match status" value="1"/>
</dbReference>
<keyword evidence="2" id="KW-0288">FMN</keyword>
<keyword evidence="1" id="KW-0285">Flavoprotein</keyword>